<feature type="chain" id="PRO_5035271856" evidence="1">
    <location>
        <begin position="21"/>
        <end position="149"/>
    </location>
</feature>
<name>A0A558C3D6_9BACT</name>
<dbReference type="Gene3D" id="3.10.450.50">
    <property type="match status" value="1"/>
</dbReference>
<accession>A0A558C3D6</accession>
<feature type="signal peptide" evidence="1">
    <location>
        <begin position="1"/>
        <end position="20"/>
    </location>
</feature>
<evidence type="ECO:0000259" key="2">
    <source>
        <dbReference type="Pfam" id="PF14534"/>
    </source>
</evidence>
<evidence type="ECO:0000256" key="1">
    <source>
        <dbReference type="SAM" id="SignalP"/>
    </source>
</evidence>
<protein>
    <submittedName>
        <fullName evidence="3">Nuclear transport factor 2 family protein</fullName>
    </submittedName>
</protein>
<keyword evidence="1" id="KW-0732">Signal</keyword>
<dbReference type="InterPro" id="IPR027843">
    <property type="entry name" value="DUF4440"/>
</dbReference>
<keyword evidence="4" id="KW-1185">Reference proteome</keyword>
<dbReference type="SUPFAM" id="SSF54427">
    <property type="entry name" value="NTF2-like"/>
    <property type="match status" value="1"/>
</dbReference>
<sequence length="149" mass="16928">MKQLFGLGIALLVCAAPAWAQTQRSVEADIRRLEALEITTVQRGDTLALRQLWHHEFVVNNPYNQIVTRPQILAFMRRGQLDYSTVERVVERVTLVDNLAIAMGHETVTPQRATQFAGKVETRQYTDVWLKTKAGWRLTARQASIVAVK</sequence>
<reference evidence="3 4" key="1">
    <citation type="submission" date="2019-07" db="EMBL/GenBank/DDBJ databases">
        <title>Hymenobacter sp. straun FUR1 Genome sequencing and assembly.</title>
        <authorList>
            <person name="Chhetri G."/>
        </authorList>
    </citation>
    <scope>NUCLEOTIDE SEQUENCE [LARGE SCALE GENOMIC DNA]</scope>
    <source>
        <strain evidence="3 4">Fur1</strain>
    </source>
</reference>
<dbReference type="AlphaFoldDB" id="A0A558C3D6"/>
<dbReference type="Pfam" id="PF14534">
    <property type="entry name" value="DUF4440"/>
    <property type="match status" value="1"/>
</dbReference>
<comment type="caution">
    <text evidence="3">The sequence shown here is derived from an EMBL/GenBank/DDBJ whole genome shotgun (WGS) entry which is preliminary data.</text>
</comment>
<feature type="domain" description="DUF4440" evidence="2">
    <location>
        <begin position="30"/>
        <end position="138"/>
    </location>
</feature>
<dbReference type="Proteomes" id="UP000317624">
    <property type="component" value="Unassembled WGS sequence"/>
</dbReference>
<dbReference type="InterPro" id="IPR032710">
    <property type="entry name" value="NTF2-like_dom_sf"/>
</dbReference>
<dbReference type="RefSeq" id="WP_144844390.1">
    <property type="nucleotide sequence ID" value="NZ_VMRJ01000001.1"/>
</dbReference>
<evidence type="ECO:0000313" key="3">
    <source>
        <dbReference type="EMBL" id="TVT43162.1"/>
    </source>
</evidence>
<dbReference type="OrthoDB" id="1442122at2"/>
<evidence type="ECO:0000313" key="4">
    <source>
        <dbReference type="Proteomes" id="UP000317624"/>
    </source>
</evidence>
<gene>
    <name evidence="3" type="ORF">FNT36_03470</name>
</gene>
<dbReference type="EMBL" id="VMRJ01000001">
    <property type="protein sequence ID" value="TVT43162.1"/>
    <property type="molecule type" value="Genomic_DNA"/>
</dbReference>
<organism evidence="3 4">
    <name type="scientific">Hymenobacter setariae</name>
    <dbReference type="NCBI Taxonomy" id="2594794"/>
    <lineage>
        <taxon>Bacteria</taxon>
        <taxon>Pseudomonadati</taxon>
        <taxon>Bacteroidota</taxon>
        <taxon>Cytophagia</taxon>
        <taxon>Cytophagales</taxon>
        <taxon>Hymenobacteraceae</taxon>
        <taxon>Hymenobacter</taxon>
    </lineage>
</organism>
<proteinExistence type="predicted"/>